<evidence type="ECO:0000313" key="7">
    <source>
        <dbReference type="Proteomes" id="UP001054854"/>
    </source>
</evidence>
<dbReference type="SMART" id="SM00895">
    <property type="entry name" value="FCD"/>
    <property type="match status" value="1"/>
</dbReference>
<accession>A0ABQ3UEJ6</accession>
<keyword evidence="1" id="KW-0805">Transcription regulation</keyword>
<evidence type="ECO:0000256" key="4">
    <source>
        <dbReference type="SAM" id="MobiDB-lite"/>
    </source>
</evidence>
<dbReference type="SMART" id="SM00345">
    <property type="entry name" value="HTH_GNTR"/>
    <property type="match status" value="1"/>
</dbReference>
<dbReference type="InterPro" id="IPR036388">
    <property type="entry name" value="WH-like_DNA-bd_sf"/>
</dbReference>
<dbReference type="PANTHER" id="PTHR43537:SF45">
    <property type="entry name" value="GNTR FAMILY REGULATORY PROTEIN"/>
    <property type="match status" value="1"/>
</dbReference>
<dbReference type="PANTHER" id="PTHR43537">
    <property type="entry name" value="TRANSCRIPTIONAL REGULATOR, GNTR FAMILY"/>
    <property type="match status" value="1"/>
</dbReference>
<keyword evidence="3" id="KW-0804">Transcription</keyword>
<dbReference type="SUPFAM" id="SSF46785">
    <property type="entry name" value="Winged helix' DNA-binding domain"/>
    <property type="match status" value="1"/>
</dbReference>
<dbReference type="Proteomes" id="UP001054854">
    <property type="component" value="Unassembled WGS sequence"/>
</dbReference>
<dbReference type="Gene3D" id="1.20.120.530">
    <property type="entry name" value="GntR ligand-binding domain-like"/>
    <property type="match status" value="1"/>
</dbReference>
<dbReference type="PROSITE" id="PS50949">
    <property type="entry name" value="HTH_GNTR"/>
    <property type="match status" value="1"/>
</dbReference>
<dbReference type="Gene3D" id="1.10.10.10">
    <property type="entry name" value="Winged helix-like DNA-binding domain superfamily/Winged helix DNA-binding domain"/>
    <property type="match status" value="1"/>
</dbReference>
<evidence type="ECO:0000256" key="3">
    <source>
        <dbReference type="ARBA" id="ARBA00023163"/>
    </source>
</evidence>
<evidence type="ECO:0000313" key="6">
    <source>
        <dbReference type="EMBL" id="GHJ33987.1"/>
    </source>
</evidence>
<sequence length="322" mass="35266">MTGVIAAGTDEVAAVVWGPYPTGKGIVDNRLLGYSLPDGRPPRAPHHHGSTHATKRHSPVPTTPEPCRTRLHRSAPADRRSHPRPIIDKVRSCYAPAMSALPALPALPSGSLASRRETVADVLREAITSGRLEAGQKLTESGVAEQLGTSRAPVREALRQLEQEGLVISYPYRGTEVLGVSQEEIENVLVPVRISLEKFAFRKAMPRLTDADYAHLQSFVRAMETAADTADAALLADEDIRFHEAVVTLSGQQHCLQIWRSIQPRVRAYFRRDASHYSDATVVAAQHRELLEALRAGDEQALDRTVTAHINTHFTATKDPSP</sequence>
<proteinExistence type="predicted"/>
<dbReference type="InterPro" id="IPR000524">
    <property type="entry name" value="Tscrpt_reg_HTH_GntR"/>
</dbReference>
<reference evidence="6" key="1">
    <citation type="submission" date="2024-05" db="EMBL/GenBank/DDBJ databases">
        <title>Whole genome shotgun sequence of Streptomyces hygroscopicus NBRC 113678.</title>
        <authorList>
            <person name="Komaki H."/>
            <person name="Tamura T."/>
        </authorList>
    </citation>
    <scope>NUCLEOTIDE SEQUENCE</scope>
    <source>
        <strain evidence="6">N11-34</strain>
    </source>
</reference>
<dbReference type="InterPro" id="IPR008920">
    <property type="entry name" value="TF_FadR/GntR_C"/>
</dbReference>
<organism evidence="6 7">
    <name type="scientific">Streptomyces hygroscopicus</name>
    <dbReference type="NCBI Taxonomy" id="1912"/>
    <lineage>
        <taxon>Bacteria</taxon>
        <taxon>Bacillati</taxon>
        <taxon>Actinomycetota</taxon>
        <taxon>Actinomycetes</taxon>
        <taxon>Kitasatosporales</taxon>
        <taxon>Streptomycetaceae</taxon>
        <taxon>Streptomyces</taxon>
        <taxon>Streptomyces violaceusniger group</taxon>
    </lineage>
</organism>
<feature type="compositionally biased region" description="Basic residues" evidence="4">
    <location>
        <begin position="43"/>
        <end position="58"/>
    </location>
</feature>
<dbReference type="InterPro" id="IPR011711">
    <property type="entry name" value="GntR_C"/>
</dbReference>
<dbReference type="InterPro" id="IPR036390">
    <property type="entry name" value="WH_DNA-bd_sf"/>
</dbReference>
<name>A0ABQ3UEJ6_STRHY</name>
<gene>
    <name evidence="6" type="ORF">TPA0910_84200</name>
</gene>
<dbReference type="Pfam" id="PF07729">
    <property type="entry name" value="FCD"/>
    <property type="match status" value="1"/>
</dbReference>
<protein>
    <recommendedName>
        <fullName evidence="5">HTH gntR-type domain-containing protein</fullName>
    </recommendedName>
</protein>
<evidence type="ECO:0000256" key="1">
    <source>
        <dbReference type="ARBA" id="ARBA00023015"/>
    </source>
</evidence>
<dbReference type="SUPFAM" id="SSF48008">
    <property type="entry name" value="GntR ligand-binding domain-like"/>
    <property type="match status" value="1"/>
</dbReference>
<keyword evidence="7" id="KW-1185">Reference proteome</keyword>
<feature type="region of interest" description="Disordered" evidence="4">
    <location>
        <begin position="37"/>
        <end position="83"/>
    </location>
</feature>
<dbReference type="EMBL" id="BNEK01000005">
    <property type="protein sequence ID" value="GHJ33987.1"/>
    <property type="molecule type" value="Genomic_DNA"/>
</dbReference>
<feature type="domain" description="HTH gntR-type" evidence="5">
    <location>
        <begin position="113"/>
        <end position="180"/>
    </location>
</feature>
<comment type="caution">
    <text evidence="6">The sequence shown here is derived from an EMBL/GenBank/DDBJ whole genome shotgun (WGS) entry which is preliminary data.</text>
</comment>
<evidence type="ECO:0000256" key="2">
    <source>
        <dbReference type="ARBA" id="ARBA00023125"/>
    </source>
</evidence>
<dbReference type="Pfam" id="PF00392">
    <property type="entry name" value="GntR"/>
    <property type="match status" value="1"/>
</dbReference>
<keyword evidence="2" id="KW-0238">DNA-binding</keyword>
<evidence type="ECO:0000259" key="5">
    <source>
        <dbReference type="PROSITE" id="PS50949"/>
    </source>
</evidence>
<dbReference type="PRINTS" id="PR00035">
    <property type="entry name" value="HTHGNTR"/>
</dbReference>
<dbReference type="CDD" id="cd07377">
    <property type="entry name" value="WHTH_GntR"/>
    <property type="match status" value="1"/>
</dbReference>